<reference evidence="2" key="1">
    <citation type="submission" date="2023-10" db="EMBL/GenBank/DDBJ databases">
        <title>Genome assembly of Pristionchus species.</title>
        <authorList>
            <person name="Yoshida K."/>
            <person name="Sommer R.J."/>
        </authorList>
    </citation>
    <scope>NUCLEOTIDE SEQUENCE</scope>
    <source>
        <strain evidence="2">RS0144</strain>
    </source>
</reference>
<sequence length="96" mass="10925">MNSTELNANISDSIITFHHVSDFKGVIFFLINILVCFLILFDTDSRGKAYRKYLLSLQISSMILDITCNAYAPILLINSHIVYSDSWLVKHIDISV</sequence>
<name>A0AAV5SH61_9BILA</name>
<feature type="transmembrane region" description="Helical" evidence="1">
    <location>
        <begin position="53"/>
        <end position="77"/>
    </location>
</feature>
<keyword evidence="1" id="KW-1133">Transmembrane helix</keyword>
<gene>
    <name evidence="2" type="ORF">PENTCL1PPCAC_3708</name>
</gene>
<dbReference type="InterPro" id="IPR019429">
    <property type="entry name" value="7TM_GPCR_serpentine_rcpt_Sri"/>
</dbReference>
<dbReference type="AlphaFoldDB" id="A0AAV5SH61"/>
<evidence type="ECO:0000256" key="1">
    <source>
        <dbReference type="SAM" id="Phobius"/>
    </source>
</evidence>
<keyword evidence="1" id="KW-0812">Transmembrane</keyword>
<accession>A0AAV5SH61</accession>
<feature type="transmembrane region" description="Helical" evidence="1">
    <location>
        <begin position="23"/>
        <end position="41"/>
    </location>
</feature>
<evidence type="ECO:0008006" key="4">
    <source>
        <dbReference type="Google" id="ProtNLM"/>
    </source>
</evidence>
<organism evidence="2 3">
    <name type="scientific">Pristionchus entomophagus</name>
    <dbReference type="NCBI Taxonomy" id="358040"/>
    <lineage>
        <taxon>Eukaryota</taxon>
        <taxon>Metazoa</taxon>
        <taxon>Ecdysozoa</taxon>
        <taxon>Nematoda</taxon>
        <taxon>Chromadorea</taxon>
        <taxon>Rhabditida</taxon>
        <taxon>Rhabditina</taxon>
        <taxon>Diplogasteromorpha</taxon>
        <taxon>Diplogasteroidea</taxon>
        <taxon>Neodiplogasteridae</taxon>
        <taxon>Pristionchus</taxon>
    </lineage>
</organism>
<proteinExistence type="predicted"/>
<evidence type="ECO:0000313" key="3">
    <source>
        <dbReference type="Proteomes" id="UP001432027"/>
    </source>
</evidence>
<feature type="non-terminal residue" evidence="2">
    <location>
        <position position="96"/>
    </location>
</feature>
<keyword evidence="3" id="KW-1185">Reference proteome</keyword>
<protein>
    <recommendedName>
        <fullName evidence="4">G protein-coupled receptor</fullName>
    </recommendedName>
</protein>
<dbReference type="Pfam" id="PF10327">
    <property type="entry name" value="7TM_GPCR_Sri"/>
    <property type="match status" value="1"/>
</dbReference>
<dbReference type="EMBL" id="BTSX01000001">
    <property type="protein sequence ID" value="GMS81533.1"/>
    <property type="molecule type" value="Genomic_DNA"/>
</dbReference>
<evidence type="ECO:0000313" key="2">
    <source>
        <dbReference type="EMBL" id="GMS81533.1"/>
    </source>
</evidence>
<dbReference type="Proteomes" id="UP001432027">
    <property type="component" value="Unassembled WGS sequence"/>
</dbReference>
<keyword evidence="1" id="KW-0472">Membrane</keyword>
<comment type="caution">
    <text evidence="2">The sequence shown here is derived from an EMBL/GenBank/DDBJ whole genome shotgun (WGS) entry which is preliminary data.</text>
</comment>